<feature type="transmembrane region" description="Helical" evidence="6">
    <location>
        <begin position="213"/>
        <end position="232"/>
    </location>
</feature>
<dbReference type="Proteomes" id="UP001158050">
    <property type="component" value="Unassembled WGS sequence"/>
</dbReference>
<reference evidence="7 8" key="1">
    <citation type="submission" date="2017-05" db="EMBL/GenBank/DDBJ databases">
        <authorList>
            <person name="Varghese N."/>
            <person name="Submissions S."/>
        </authorList>
    </citation>
    <scope>NUCLEOTIDE SEQUENCE [LARGE SCALE GENOMIC DNA]</scope>
    <source>
        <strain evidence="7 8">DSM 18015</strain>
    </source>
</reference>
<gene>
    <name evidence="7" type="ORF">SAMN05421679_10237</name>
</gene>
<evidence type="ECO:0000256" key="2">
    <source>
        <dbReference type="ARBA" id="ARBA00022475"/>
    </source>
</evidence>
<feature type="transmembrane region" description="Helical" evidence="6">
    <location>
        <begin position="142"/>
        <end position="165"/>
    </location>
</feature>
<organism evidence="7 8">
    <name type="scientific">Epilithonimonas pallida</name>
    <dbReference type="NCBI Taxonomy" id="373671"/>
    <lineage>
        <taxon>Bacteria</taxon>
        <taxon>Pseudomonadati</taxon>
        <taxon>Bacteroidota</taxon>
        <taxon>Flavobacteriia</taxon>
        <taxon>Flavobacteriales</taxon>
        <taxon>Weeksellaceae</taxon>
        <taxon>Chryseobacterium group</taxon>
        <taxon>Epilithonimonas</taxon>
    </lineage>
</organism>
<evidence type="ECO:0000256" key="5">
    <source>
        <dbReference type="ARBA" id="ARBA00023136"/>
    </source>
</evidence>
<evidence type="ECO:0000256" key="4">
    <source>
        <dbReference type="ARBA" id="ARBA00022989"/>
    </source>
</evidence>
<evidence type="ECO:0000256" key="6">
    <source>
        <dbReference type="SAM" id="Phobius"/>
    </source>
</evidence>
<keyword evidence="3 6" id="KW-0812">Transmembrane</keyword>
<comment type="subcellular location">
    <subcellularLocation>
        <location evidence="1">Cell membrane</location>
        <topology evidence="1">Multi-pass membrane protein</topology>
    </subcellularLocation>
</comment>
<protein>
    <submittedName>
        <fullName evidence="7">Membrane protein</fullName>
    </submittedName>
</protein>
<evidence type="ECO:0000313" key="7">
    <source>
        <dbReference type="EMBL" id="SMP89609.1"/>
    </source>
</evidence>
<proteinExistence type="predicted"/>
<sequence length="305" mass="34561">MKHLNSFWEILKETFREWMSSSAAKDSASMAYNAIFSLPGLLIIIIWIAGHFFGEEAVNGEIRRQLQGIMGYDGAKSIQDIIKSAMIDKENFWMKALGVGTLVFGATSLFFQMQSTLNNLWDVEAAPKKAWQKFILDRANSLGMILIIAFLLLVSMLLSSFIGLANDWITRYFGLETYVIVQATNFILGLAIVTVLFALMFKVLPDVEIKWKSVWIGAVVTALLFNVGKMLMSFYFDLSKPTSIFGAAGTVILLMMWINYSCQLVFFGAEFTKIFAYKKGHKIVPSKHAKWSKEKLYRDSEQKEI</sequence>
<keyword evidence="8" id="KW-1185">Reference proteome</keyword>
<comment type="caution">
    <text evidence="7">The sequence shown here is derived from an EMBL/GenBank/DDBJ whole genome shotgun (WGS) entry which is preliminary data.</text>
</comment>
<accession>A0ABY1QZF3</accession>
<dbReference type="PANTHER" id="PTHR30213">
    <property type="entry name" value="INNER MEMBRANE PROTEIN YHJD"/>
    <property type="match status" value="1"/>
</dbReference>
<dbReference type="Pfam" id="PF03631">
    <property type="entry name" value="Virul_fac_BrkB"/>
    <property type="match status" value="1"/>
</dbReference>
<evidence type="ECO:0000256" key="1">
    <source>
        <dbReference type="ARBA" id="ARBA00004651"/>
    </source>
</evidence>
<keyword evidence="2" id="KW-1003">Cell membrane</keyword>
<feature type="transmembrane region" description="Helical" evidence="6">
    <location>
        <begin position="244"/>
        <end position="269"/>
    </location>
</feature>
<feature type="transmembrane region" description="Helical" evidence="6">
    <location>
        <begin position="177"/>
        <end position="201"/>
    </location>
</feature>
<keyword evidence="4 6" id="KW-1133">Transmembrane helix</keyword>
<dbReference type="PIRSF" id="PIRSF035875">
    <property type="entry name" value="RNase_BN"/>
    <property type="match status" value="1"/>
</dbReference>
<name>A0ABY1QZF3_9FLAO</name>
<dbReference type="RefSeq" id="WP_283415565.1">
    <property type="nucleotide sequence ID" value="NZ_FXUO01000002.1"/>
</dbReference>
<dbReference type="EMBL" id="FXUO01000002">
    <property type="protein sequence ID" value="SMP89609.1"/>
    <property type="molecule type" value="Genomic_DNA"/>
</dbReference>
<evidence type="ECO:0000313" key="8">
    <source>
        <dbReference type="Proteomes" id="UP001158050"/>
    </source>
</evidence>
<feature type="transmembrane region" description="Helical" evidence="6">
    <location>
        <begin position="30"/>
        <end position="50"/>
    </location>
</feature>
<dbReference type="PANTHER" id="PTHR30213:SF1">
    <property type="entry name" value="INNER MEMBRANE PROTEIN YHJD"/>
    <property type="match status" value="1"/>
</dbReference>
<keyword evidence="5 6" id="KW-0472">Membrane</keyword>
<feature type="transmembrane region" description="Helical" evidence="6">
    <location>
        <begin position="92"/>
        <end position="111"/>
    </location>
</feature>
<evidence type="ECO:0000256" key="3">
    <source>
        <dbReference type="ARBA" id="ARBA00022692"/>
    </source>
</evidence>
<dbReference type="InterPro" id="IPR017039">
    <property type="entry name" value="Virul_fac_BrkB"/>
</dbReference>
<dbReference type="NCBIfam" id="TIGR00765">
    <property type="entry name" value="yihY_not_rbn"/>
    <property type="match status" value="1"/>
</dbReference>